<proteinExistence type="predicted"/>
<evidence type="ECO:0000259" key="3">
    <source>
        <dbReference type="Pfam" id="PF16335"/>
    </source>
</evidence>
<dbReference type="InterPro" id="IPR033433">
    <property type="entry name" value="GtaA_N"/>
</dbReference>
<sequence>MDLTVTFLSPIEPTDPVKQSLPFVYLSFEASATDGQSHDVQIYSDVGADWIAPSPFACVYSWRDIGTNAYWESHDSLGLPMDESSGQATDVSLLYAMQNVQGLVTRFDSERACHAFFSQSGVSGLSIPQNETMAGHVNVFSSAFDLGTIPATQSPVVWALGLVRNPNGSYSLGSGQSQIRYPYFASESNNMDIIINNVLADFSNALSRAIELDKKLLTDASAISDHYANLVSLSVRQTIGSTELTISKGVDGGWNKTDFKISMKDVGSSRRANPVEVLYAAFPMFLYVTPSYAGRLLAPLLEAQESSLWVQQYSARDIGANYPNTTAVLQAHNQGIEHSGNMLIMTYAHATVSNDQSLITSHYSLLKRWASYLSNTTLTPLNQADASSNSQARSNSTNLAIKGIIGIQAMAEISRILGKQEDVESFSNISSAFAKTWTSLALSSNPGTQHILAGYGNSDSSWSLAYNLLANKLLPTSIIDPNVYQLQTSYYKTLLSDPEVRNTLIDKVWQQAVTSSQFPSTYDAGTGSASGTSSPALGGAFSILALSLFNHISTPSSSSGGQSTSPTKKTNIVGPVVGGVLGGLALVVISLFGLWSWRRKTRNAVNLNTELERRVNPFQMDTPNSGSGDLEAKEMNQRNGAWEVVPFFEGIRPRSGEEDEVMVPRGSIEPSQTGLLVSPQTPSQPQAHNGTGRGVIPSAKAREAGFVLANPQSNTSSSHHSGGQSQSHIVVVPQPVGSADTSSASGSTPSPLPPISPSADSGLGHGSGSGSRSRSQSQPRPSGDSPDIVQIPRSEMVGLREELQNLRQAMQQMQHVGSGSGGGGGRRYRESEAPPGYHSIEEGDRPWD</sequence>
<dbReference type="InterPro" id="IPR052743">
    <property type="entry name" value="Glutaminase_GtaA"/>
</dbReference>
<organism evidence="5 6">
    <name type="scientific">Meripilus lineatus</name>
    <dbReference type="NCBI Taxonomy" id="2056292"/>
    <lineage>
        <taxon>Eukaryota</taxon>
        <taxon>Fungi</taxon>
        <taxon>Dikarya</taxon>
        <taxon>Basidiomycota</taxon>
        <taxon>Agaricomycotina</taxon>
        <taxon>Agaricomycetes</taxon>
        <taxon>Polyporales</taxon>
        <taxon>Meripilaceae</taxon>
        <taxon>Meripilus</taxon>
    </lineage>
</organism>
<evidence type="ECO:0000256" key="2">
    <source>
        <dbReference type="SAM" id="Phobius"/>
    </source>
</evidence>
<keyword evidence="6" id="KW-1185">Reference proteome</keyword>
<feature type="compositionally biased region" description="Low complexity" evidence="1">
    <location>
        <begin position="770"/>
        <end position="787"/>
    </location>
</feature>
<feature type="transmembrane region" description="Helical" evidence="2">
    <location>
        <begin position="572"/>
        <end position="595"/>
    </location>
</feature>
<dbReference type="Pfam" id="PF17168">
    <property type="entry name" value="DUF5127"/>
    <property type="match status" value="1"/>
</dbReference>
<keyword evidence="2" id="KW-1133">Transmembrane helix</keyword>
<evidence type="ECO:0000259" key="4">
    <source>
        <dbReference type="Pfam" id="PF17168"/>
    </source>
</evidence>
<dbReference type="AlphaFoldDB" id="A0AAD5UY87"/>
<evidence type="ECO:0000313" key="5">
    <source>
        <dbReference type="EMBL" id="KAJ3479292.1"/>
    </source>
</evidence>
<evidence type="ECO:0000313" key="6">
    <source>
        <dbReference type="Proteomes" id="UP001212997"/>
    </source>
</evidence>
<dbReference type="Pfam" id="PF16335">
    <property type="entry name" value="GtaA_6_Hairpin"/>
    <property type="match status" value="1"/>
</dbReference>
<feature type="compositionally biased region" description="Basic and acidic residues" evidence="1">
    <location>
        <begin position="839"/>
        <end position="848"/>
    </location>
</feature>
<protein>
    <recommendedName>
        <fullName evidence="7">DUF1793-domain-containing protein</fullName>
    </recommendedName>
</protein>
<feature type="domain" description="Glutaminase A central" evidence="3">
    <location>
        <begin position="224"/>
        <end position="494"/>
    </location>
</feature>
<feature type="region of interest" description="Disordered" evidence="1">
    <location>
        <begin position="669"/>
        <end position="696"/>
    </location>
</feature>
<feature type="region of interest" description="Disordered" evidence="1">
    <location>
        <begin position="736"/>
        <end position="848"/>
    </location>
</feature>
<dbReference type="Proteomes" id="UP001212997">
    <property type="component" value="Unassembled WGS sequence"/>
</dbReference>
<keyword evidence="2" id="KW-0472">Membrane</keyword>
<dbReference type="SUPFAM" id="SSF48208">
    <property type="entry name" value="Six-hairpin glycosidases"/>
    <property type="match status" value="1"/>
</dbReference>
<keyword evidence="2" id="KW-0812">Transmembrane</keyword>
<dbReference type="InterPro" id="IPR032514">
    <property type="entry name" value="GtaA_central"/>
</dbReference>
<feature type="domain" description="Glutaminase A N-terminal" evidence="4">
    <location>
        <begin position="1"/>
        <end position="219"/>
    </location>
</feature>
<gene>
    <name evidence="5" type="ORF">NLI96_g9165</name>
</gene>
<accession>A0AAD5UY87</accession>
<feature type="compositionally biased region" description="Polar residues" evidence="1">
    <location>
        <begin position="669"/>
        <end position="689"/>
    </location>
</feature>
<dbReference type="PANTHER" id="PTHR31987">
    <property type="entry name" value="GLUTAMINASE A-RELATED"/>
    <property type="match status" value="1"/>
</dbReference>
<dbReference type="EMBL" id="JANAWD010000448">
    <property type="protein sequence ID" value="KAJ3479292.1"/>
    <property type="molecule type" value="Genomic_DNA"/>
</dbReference>
<dbReference type="InterPro" id="IPR008928">
    <property type="entry name" value="6-hairpin_glycosidase_sf"/>
</dbReference>
<evidence type="ECO:0008006" key="7">
    <source>
        <dbReference type="Google" id="ProtNLM"/>
    </source>
</evidence>
<feature type="compositionally biased region" description="Polar residues" evidence="1">
    <location>
        <begin position="805"/>
        <end position="815"/>
    </location>
</feature>
<comment type="caution">
    <text evidence="5">The sequence shown here is derived from an EMBL/GenBank/DDBJ whole genome shotgun (WGS) entry which is preliminary data.</text>
</comment>
<dbReference type="PANTHER" id="PTHR31987:SF1">
    <property type="entry name" value="GLUTAMINASE A"/>
    <property type="match status" value="1"/>
</dbReference>
<evidence type="ECO:0000256" key="1">
    <source>
        <dbReference type="SAM" id="MobiDB-lite"/>
    </source>
</evidence>
<name>A0AAD5UY87_9APHY</name>
<reference evidence="5" key="1">
    <citation type="submission" date="2022-07" db="EMBL/GenBank/DDBJ databases">
        <title>Genome Sequence of Physisporinus lineatus.</title>
        <authorList>
            <person name="Buettner E."/>
        </authorList>
    </citation>
    <scope>NUCLEOTIDE SEQUENCE</scope>
    <source>
        <strain evidence="5">VT162</strain>
    </source>
</reference>
<dbReference type="GO" id="GO:0005975">
    <property type="term" value="P:carbohydrate metabolic process"/>
    <property type="evidence" value="ECO:0007669"/>
    <property type="project" value="InterPro"/>
</dbReference>
<feature type="compositionally biased region" description="Low complexity" evidence="1">
    <location>
        <begin position="737"/>
        <end position="749"/>
    </location>
</feature>